<dbReference type="EMBL" id="ML170177">
    <property type="protein sequence ID" value="TDL22012.1"/>
    <property type="molecule type" value="Genomic_DNA"/>
</dbReference>
<name>A0A4Y7Q4B7_9AGAM</name>
<evidence type="ECO:0000259" key="3">
    <source>
        <dbReference type="Pfam" id="PF12726"/>
    </source>
</evidence>
<dbReference type="STRING" id="50990.A0A4Y7Q4B7"/>
<sequence length="1497" mass="168288">MSIGRDQDGKLHWFCEQSDVVTIEAATFLLRLFFYCNKRADSWKNTLANCLLGCSACVRSFVEVKCTSENTYFRVFDKDILRRFWSDFDKWLAKSAREALAKAGVTPRSRKTFAEAPAAVVYLMVSTLAALEDPDVVTLIETRYLPSRIPEWPIDPPAPGIIPLVVHDSRYVRRWAKIQLERSKSMTKDQFSNPYKRALDALIGSIARKDRSFSRGAPTYLLAWAPIQVLPFVSADPETVWSGMATLFRILPPECFVGSSKPLKQIDLRRLALGHLHDNAYHFADVLLCTSFLISKLGSSTWDGESDDYPKMVFDAVKNNPAFSKLLTLREITSERPWFLCWFAEYLLSLWEAPVFSDVLAKITGFMLDELQHERFQRSRPIVTAAAFRLLSSVARKCTTEKASDQYAALTLVVDVHSEFLVAVAFAREYSDSNWDSCREAALDLLRQLFTTDVDNLALTVADLANALPPVASPTTPNFQPVRVQLWKNTYLHLRANDWQGIELLLAVVSRTWHIDQLKKQAFTSSKLPTLTNTATRKTFDSTVDSVNHAMNIIRSGFLYSLSNYASYTSSTKILAFIQRKHIVQYLMALMFSPLEPLHVAAKGILGRAFDVDNRVDCFHAILDSMPDASLQGIVEVLDSFNLFAPDITEACSVSKSLVRCMTDIIEVMCNRSNGLLLNPRHVLGGLVVLEDQNDLQLATELPKLWGLLTNAIAVIVKRTPSWASYFDTDSMAELMRDALIFGRELLAERRCFESAAAGTSGQSFTDKSPKRLSKIGKRMVECLQNVLLELTRWFRLTDGELLHQSFTLLQSLLDCFMESCIPPSPAALTKLTKFIDDGRSNDARSVHTRLDSFQLSRLEEALGMFDDEEIEIISRQQFAESQMKRTDFITQTKVAKLNLRLKPDISQLQRTILSWNYCHDGPDPPTDGQKPTLRRVPERFHGYQEYREAFEPLLLYEAWSEIVKSKEETQIELYSCKIVSRELTDDWLHLDVSIDEAVKTDWYLGDTDVVLLRNDAGSKSIMGKASGFKRTPLGIQVTIRCYVVNQSSDPGLQANTLWRINKVFSLTTLHREYAALLSLPTYNLSEQVIKPRLVNAPRFKTSDVKRAMSSYQVNEPQAKAILASMKTEGFSLIQGPSGTGTTLTICGIVGAFLSCRKKAAIAIGPAGPSSDGSEKLPPKVLVCAPSNAAIDELAKRLMEGVRDSHGVRIFPKVVRVGADTTMNIGVRHISLDSLVELKLNSKENDTKPTGTEIAVLRTEIETVKRQKLRRQEQLAEFRDNASTCMILEKEIQRLNSIRMSLSNQVDQLMDKQRSDNSTLDAARRKFRHNVLNDADVICGTLSDTGHEELEQFEFEMVIIDEADQATELSSLVPLKYNSRRCILVGDPQQLSSTVLSPEATKWGYNQSLFVRTQKHNPAAAHLLAADLTVPESSEVQTAKRTMPEEDESARPPRKVRKTQRVAAQSGKTSKKAVKRPEPPASASIPKRSRRKDNTSK</sequence>
<evidence type="ECO:0000313" key="6">
    <source>
        <dbReference type="EMBL" id="TDL22012.1"/>
    </source>
</evidence>
<keyword evidence="7" id="KW-1185">Reference proteome</keyword>
<dbReference type="CDD" id="cd18042">
    <property type="entry name" value="DEXXQc_SETX"/>
    <property type="match status" value="1"/>
</dbReference>
<evidence type="ECO:0000259" key="4">
    <source>
        <dbReference type="Pfam" id="PF13086"/>
    </source>
</evidence>
<reference evidence="6 7" key="1">
    <citation type="submission" date="2018-06" db="EMBL/GenBank/DDBJ databases">
        <title>A transcriptomic atlas of mushroom development highlights an independent origin of complex multicellularity.</title>
        <authorList>
            <consortium name="DOE Joint Genome Institute"/>
            <person name="Krizsan K."/>
            <person name="Almasi E."/>
            <person name="Merenyi Z."/>
            <person name="Sahu N."/>
            <person name="Viragh M."/>
            <person name="Koszo T."/>
            <person name="Mondo S."/>
            <person name="Kiss B."/>
            <person name="Balint B."/>
            <person name="Kues U."/>
            <person name="Barry K."/>
            <person name="Hegedus J.C."/>
            <person name="Henrissat B."/>
            <person name="Johnson J."/>
            <person name="Lipzen A."/>
            <person name="Ohm R."/>
            <person name="Nagy I."/>
            <person name="Pangilinan J."/>
            <person name="Yan J."/>
            <person name="Xiong Y."/>
            <person name="Grigoriev I.V."/>
            <person name="Hibbett D.S."/>
            <person name="Nagy L.G."/>
        </authorList>
    </citation>
    <scope>NUCLEOTIDE SEQUENCE [LARGE SCALE GENOMIC DNA]</scope>
    <source>
        <strain evidence="6 7">SZMC22713</strain>
    </source>
</reference>
<gene>
    <name evidence="6" type="ORF">BD410DRAFT_749221</name>
</gene>
<evidence type="ECO:0000259" key="5">
    <source>
        <dbReference type="Pfam" id="PF23576"/>
    </source>
</evidence>
<dbReference type="VEuPathDB" id="FungiDB:BD410DRAFT_749221"/>
<evidence type="ECO:0000256" key="2">
    <source>
        <dbReference type="SAM" id="MobiDB-lite"/>
    </source>
</evidence>
<dbReference type="GO" id="GO:0001147">
    <property type="term" value="F:transcription termination site sequence-specific DNA binding"/>
    <property type="evidence" value="ECO:0007669"/>
    <property type="project" value="TreeGrafter"/>
</dbReference>
<dbReference type="InterPro" id="IPR024481">
    <property type="entry name" value="Helicase_Sen1_N"/>
</dbReference>
<dbReference type="InterPro" id="IPR016024">
    <property type="entry name" value="ARM-type_fold"/>
</dbReference>
<organism evidence="6 7">
    <name type="scientific">Rickenella mellea</name>
    <dbReference type="NCBI Taxonomy" id="50990"/>
    <lineage>
        <taxon>Eukaryota</taxon>
        <taxon>Fungi</taxon>
        <taxon>Dikarya</taxon>
        <taxon>Basidiomycota</taxon>
        <taxon>Agaricomycotina</taxon>
        <taxon>Agaricomycetes</taxon>
        <taxon>Hymenochaetales</taxon>
        <taxon>Rickenellaceae</taxon>
        <taxon>Rickenella</taxon>
    </lineage>
</organism>
<evidence type="ECO:0000256" key="1">
    <source>
        <dbReference type="SAM" id="Coils"/>
    </source>
</evidence>
<dbReference type="InterPro" id="IPR056474">
    <property type="entry name" value="SEN1_barrel"/>
</dbReference>
<feature type="region of interest" description="Disordered" evidence="2">
    <location>
        <begin position="1432"/>
        <end position="1497"/>
    </location>
</feature>
<feature type="domain" description="Helicase Sen1 N-terminal" evidence="3">
    <location>
        <begin position="43"/>
        <end position="807"/>
    </location>
</feature>
<feature type="domain" description="DNA2/NAM7 helicase helicase" evidence="4">
    <location>
        <begin position="1113"/>
        <end position="1397"/>
    </location>
</feature>
<evidence type="ECO:0008006" key="8">
    <source>
        <dbReference type="Google" id="ProtNLM"/>
    </source>
</evidence>
<dbReference type="PANTHER" id="PTHR10887:SF495">
    <property type="entry name" value="HELICASE SENATAXIN ISOFORM X1-RELATED"/>
    <property type="match status" value="1"/>
</dbReference>
<keyword evidence="1" id="KW-0175">Coiled coil</keyword>
<dbReference type="SUPFAM" id="SSF52540">
    <property type="entry name" value="P-loop containing nucleoside triphosphate hydrolases"/>
    <property type="match status" value="1"/>
</dbReference>
<dbReference type="InterPro" id="IPR027417">
    <property type="entry name" value="P-loop_NTPase"/>
</dbReference>
<dbReference type="Pfam" id="PF23576">
    <property type="entry name" value="SEN1_barrel"/>
    <property type="match status" value="1"/>
</dbReference>
<dbReference type="SUPFAM" id="SSF48371">
    <property type="entry name" value="ARM repeat"/>
    <property type="match status" value="1"/>
</dbReference>
<accession>A0A4Y7Q4B7</accession>
<feature type="coiled-coil region" evidence="1">
    <location>
        <begin position="1285"/>
        <end position="1312"/>
    </location>
</feature>
<dbReference type="InterPro" id="IPR045055">
    <property type="entry name" value="DNA2/NAM7-like"/>
</dbReference>
<dbReference type="Pfam" id="PF13086">
    <property type="entry name" value="AAA_11"/>
    <property type="match status" value="1"/>
</dbReference>
<dbReference type="GO" id="GO:0006369">
    <property type="term" value="P:termination of RNA polymerase II transcription"/>
    <property type="evidence" value="ECO:0007669"/>
    <property type="project" value="TreeGrafter"/>
</dbReference>
<protein>
    <recommendedName>
        <fullName evidence="8">Helicase ATP-binding domain-containing protein</fullName>
    </recommendedName>
</protein>
<feature type="domain" description="Helicase SEN1 beta-barrel" evidence="5">
    <location>
        <begin position="973"/>
        <end position="1064"/>
    </location>
</feature>
<dbReference type="Pfam" id="PF12726">
    <property type="entry name" value="SEN1_N"/>
    <property type="match status" value="1"/>
</dbReference>
<dbReference type="GO" id="GO:0004386">
    <property type="term" value="F:helicase activity"/>
    <property type="evidence" value="ECO:0007669"/>
    <property type="project" value="InterPro"/>
</dbReference>
<dbReference type="OrthoDB" id="6513042at2759"/>
<evidence type="ECO:0000313" key="7">
    <source>
        <dbReference type="Proteomes" id="UP000294933"/>
    </source>
</evidence>
<proteinExistence type="predicted"/>
<dbReference type="Gene3D" id="3.40.50.300">
    <property type="entry name" value="P-loop containing nucleotide triphosphate hydrolases"/>
    <property type="match status" value="1"/>
</dbReference>
<dbReference type="Proteomes" id="UP000294933">
    <property type="component" value="Unassembled WGS sequence"/>
</dbReference>
<dbReference type="GO" id="GO:0016604">
    <property type="term" value="C:nuclear body"/>
    <property type="evidence" value="ECO:0007669"/>
    <property type="project" value="TreeGrafter"/>
</dbReference>
<dbReference type="PANTHER" id="PTHR10887">
    <property type="entry name" value="DNA2/NAM7 HELICASE FAMILY"/>
    <property type="match status" value="1"/>
</dbReference>
<dbReference type="InterPro" id="IPR041677">
    <property type="entry name" value="DNA2/NAM7_AAA_11"/>
</dbReference>